<evidence type="ECO:0008006" key="4">
    <source>
        <dbReference type="Google" id="ProtNLM"/>
    </source>
</evidence>
<dbReference type="AlphaFoldDB" id="A0A7Y3RMC6"/>
<evidence type="ECO:0000256" key="1">
    <source>
        <dbReference type="SAM" id="SignalP"/>
    </source>
</evidence>
<dbReference type="EMBL" id="JABFCX010000002">
    <property type="protein sequence ID" value="NNU15912.1"/>
    <property type="molecule type" value="Genomic_DNA"/>
</dbReference>
<dbReference type="Gene3D" id="2.60.40.1880">
    <property type="entry name" value="Invasion associated locus B (IalB) protein"/>
    <property type="match status" value="1"/>
</dbReference>
<protein>
    <recommendedName>
        <fullName evidence="4">Invasion associated locus B family protein</fullName>
    </recommendedName>
</protein>
<comment type="caution">
    <text evidence="2">The sequence shown here is derived from an EMBL/GenBank/DDBJ whole genome shotgun (WGS) entry which is preliminary data.</text>
</comment>
<dbReference type="InterPro" id="IPR010642">
    <property type="entry name" value="Invasion_prot_B"/>
</dbReference>
<name>A0A7Y3RMC6_9PROT</name>
<feature type="chain" id="PRO_5030732492" description="Invasion associated locus B family protein" evidence="1">
    <location>
        <begin position="20"/>
        <end position="166"/>
    </location>
</feature>
<feature type="signal peptide" evidence="1">
    <location>
        <begin position="1"/>
        <end position="19"/>
    </location>
</feature>
<reference evidence="2 3" key="1">
    <citation type="submission" date="2020-05" db="EMBL/GenBank/DDBJ databases">
        <title>Parvularcula mediterraneae sp. nov., isolated from polypropylene straw from shallow seawater of the seashore of Laganas in Zakynthos island, Greece.</title>
        <authorList>
            <person name="Szabo I."/>
            <person name="Al-Omari J."/>
            <person name="Rado J."/>
            <person name="Szerdahelyi G.S."/>
        </authorList>
    </citation>
    <scope>NUCLEOTIDE SEQUENCE [LARGE SCALE GENOMIC DNA]</scope>
    <source>
        <strain evidence="2 3">ZS-1/3</strain>
    </source>
</reference>
<keyword evidence="3" id="KW-1185">Reference proteome</keyword>
<dbReference type="Pfam" id="PF06776">
    <property type="entry name" value="IalB"/>
    <property type="match status" value="1"/>
</dbReference>
<evidence type="ECO:0000313" key="2">
    <source>
        <dbReference type="EMBL" id="NNU15912.1"/>
    </source>
</evidence>
<sequence length="166" mass="18272">MRVIAATIAALSMTAAAQAQEPQQVATYQDWMVFTYDTAEGDRICYAVTEPKDTSPVSANHGDVFFSVSSWKSGAASNQPSFMAGYQLQNGSEPMVRVGSDRWEMFSAEREGFIDSARQEQRLVDAMRRGREMRVSATSARSTATNYTFSLLGISKALERVEQACS</sequence>
<proteinExistence type="predicted"/>
<gene>
    <name evidence="2" type="ORF">HK107_06195</name>
</gene>
<keyword evidence="1" id="KW-0732">Signal</keyword>
<dbReference type="RefSeq" id="WP_173197736.1">
    <property type="nucleotide sequence ID" value="NZ_JABFCX010000002.1"/>
</dbReference>
<organism evidence="2 3">
    <name type="scientific">Parvularcula mediterranea</name>
    <dbReference type="NCBI Taxonomy" id="2732508"/>
    <lineage>
        <taxon>Bacteria</taxon>
        <taxon>Pseudomonadati</taxon>
        <taxon>Pseudomonadota</taxon>
        <taxon>Alphaproteobacteria</taxon>
        <taxon>Parvularculales</taxon>
        <taxon>Parvularculaceae</taxon>
        <taxon>Parvularcula</taxon>
    </lineage>
</organism>
<dbReference type="Proteomes" id="UP000536835">
    <property type="component" value="Unassembled WGS sequence"/>
</dbReference>
<dbReference type="InterPro" id="IPR038696">
    <property type="entry name" value="IalB_sf"/>
</dbReference>
<evidence type="ECO:0000313" key="3">
    <source>
        <dbReference type="Proteomes" id="UP000536835"/>
    </source>
</evidence>
<accession>A0A7Y3RMC6</accession>